<comment type="caution">
    <text evidence="2">The sequence shown here is derived from an EMBL/GenBank/DDBJ whole genome shotgun (WGS) entry which is preliminary data.</text>
</comment>
<feature type="compositionally biased region" description="Gly residues" evidence="1">
    <location>
        <begin position="342"/>
        <end position="361"/>
    </location>
</feature>
<feature type="compositionally biased region" description="Polar residues" evidence="1">
    <location>
        <begin position="419"/>
        <end position="434"/>
    </location>
</feature>
<feature type="compositionally biased region" description="Polar residues" evidence="1">
    <location>
        <begin position="41"/>
        <end position="52"/>
    </location>
</feature>
<evidence type="ECO:0000313" key="3">
    <source>
        <dbReference type="Proteomes" id="UP000289152"/>
    </source>
</evidence>
<organism evidence="2 3">
    <name type="scientific">Tremella mesenterica</name>
    <name type="common">Jelly fungus</name>
    <dbReference type="NCBI Taxonomy" id="5217"/>
    <lineage>
        <taxon>Eukaryota</taxon>
        <taxon>Fungi</taxon>
        <taxon>Dikarya</taxon>
        <taxon>Basidiomycota</taxon>
        <taxon>Agaricomycotina</taxon>
        <taxon>Tremellomycetes</taxon>
        <taxon>Tremellales</taxon>
        <taxon>Tremellaceae</taxon>
        <taxon>Tremella</taxon>
    </lineage>
</organism>
<dbReference type="Proteomes" id="UP000289152">
    <property type="component" value="Unassembled WGS sequence"/>
</dbReference>
<dbReference type="VEuPathDB" id="FungiDB:TREMEDRAFT_66521"/>
<accession>A0A4Q1BFM6</accession>
<sequence>MVRAINGLSESSGWRAIELPDLTLTCSRAAPVKQAAPPHAKQSSTESSGYSMTNRTSIKLSSTDRKKLESLQAFLWENRWTAAVLIVKYEFDLALKGLAQLAACLLSANEQCATRMGLLIVANRFSRVITSSKPSGLTTQDTQDTTLILVECADSERWGVVEDMTRMTKANRNHLLYPEIRTSDLAHDLIRSINYDIGDVNIGSDAEDVLYRYISTVTTFAAEIPIEPLLTHAQLSQLYESAGLAEFESYSQVIVMKTPMLVSNGRVEPQCDSSSVDEELAVSAPVSTTQLVMQDRFATMSQTFEPHKIDGESSRKRKRQGSGKHSPGFVLRTRSSSSSSAGSGGSRPEGGNDGGGSGDNGGESDIRYPSCGPELEDRPEKNSLGKDPASINPILAGYLSELAGDPTTARTLRQRMHQGPQSWQEVGRCSSTASWGGDDSDGDPKAMHAQLSELVKSGYWRAMVDLGVQFAWISPEQMDTLIYKDRSQGDSKSGLKVQGHSNVSQ</sequence>
<dbReference type="EMBL" id="SDIL01000143">
    <property type="protein sequence ID" value="RXK35331.1"/>
    <property type="molecule type" value="Genomic_DNA"/>
</dbReference>
<reference evidence="2 3" key="1">
    <citation type="submission" date="2016-06" db="EMBL/GenBank/DDBJ databases">
        <title>Evolution of pathogenesis and genome organization in the Tremellales.</title>
        <authorList>
            <person name="Cuomo C."/>
            <person name="Litvintseva A."/>
            <person name="Heitman J."/>
            <person name="Chen Y."/>
            <person name="Sun S."/>
            <person name="Springer D."/>
            <person name="Dromer F."/>
            <person name="Young S."/>
            <person name="Zeng Q."/>
            <person name="Chapman S."/>
            <person name="Gujja S."/>
            <person name="Saif S."/>
            <person name="Birren B."/>
        </authorList>
    </citation>
    <scope>NUCLEOTIDE SEQUENCE [LARGE SCALE GENOMIC DNA]</scope>
    <source>
        <strain evidence="2 3">ATCC 28783</strain>
    </source>
</reference>
<feature type="compositionally biased region" description="Basic and acidic residues" evidence="1">
    <location>
        <begin position="375"/>
        <end position="384"/>
    </location>
</feature>
<evidence type="ECO:0000313" key="2">
    <source>
        <dbReference type="EMBL" id="RXK35331.1"/>
    </source>
</evidence>
<protein>
    <submittedName>
        <fullName evidence="2">Uncharacterized protein</fullName>
    </submittedName>
</protein>
<name>A0A4Q1BFM6_TREME</name>
<feature type="region of interest" description="Disordered" evidence="1">
    <location>
        <begin position="484"/>
        <end position="505"/>
    </location>
</feature>
<feature type="region of interest" description="Disordered" evidence="1">
    <location>
        <begin position="33"/>
        <end position="52"/>
    </location>
</feature>
<evidence type="ECO:0000256" key="1">
    <source>
        <dbReference type="SAM" id="MobiDB-lite"/>
    </source>
</evidence>
<keyword evidence="3" id="KW-1185">Reference proteome</keyword>
<feature type="compositionally biased region" description="Basic and acidic residues" evidence="1">
    <location>
        <begin position="305"/>
        <end position="314"/>
    </location>
</feature>
<dbReference type="AlphaFoldDB" id="A0A4Q1BFM6"/>
<gene>
    <name evidence="2" type="ORF">M231_07403</name>
</gene>
<proteinExistence type="predicted"/>
<feature type="region of interest" description="Disordered" evidence="1">
    <location>
        <begin position="417"/>
        <end position="442"/>
    </location>
</feature>
<feature type="region of interest" description="Disordered" evidence="1">
    <location>
        <begin position="302"/>
        <end position="389"/>
    </location>
</feature>
<dbReference type="InParanoid" id="A0A4Q1BFM6"/>